<dbReference type="AlphaFoldDB" id="A0AAE4FUF0"/>
<reference evidence="2" key="1">
    <citation type="submission" date="2023-07" db="EMBL/GenBank/DDBJ databases">
        <authorList>
            <person name="Luz R."/>
            <person name="Cordeiro R."/>
            <person name="Fonseca A."/>
            <person name="Goncalves V."/>
        </authorList>
    </citation>
    <scope>NUCLEOTIDE SEQUENCE [LARGE SCALE GENOMIC DNA]</scope>
    <source>
        <strain evidence="2">BACA0444</strain>
    </source>
</reference>
<protein>
    <submittedName>
        <fullName evidence="1">Uncharacterized protein</fullName>
    </submittedName>
</protein>
<gene>
    <name evidence="1" type="ORF">RIF25_13185</name>
</gene>
<dbReference type="EMBL" id="JAVMIP010000016">
    <property type="protein sequence ID" value="MDS3861757.1"/>
    <property type="molecule type" value="Genomic_DNA"/>
</dbReference>
<evidence type="ECO:0000313" key="2">
    <source>
        <dbReference type="Proteomes" id="UP001268256"/>
    </source>
</evidence>
<dbReference type="Proteomes" id="UP001268256">
    <property type="component" value="Unassembled WGS sequence"/>
</dbReference>
<sequence length="185" mass="21617">MTKIMPDHSSNLTDVTNIKIIQKRYFPVVNDVEVEICEDNGGYLFVRHNVYWWLAHRNKNPDPVHNCVLDNLSLMTNNRLDTIRWSGYSFKYQTIFLAENGGEISTVLLPLEMFEDFIRWSPKNYGGHPPPDYLDVKLGKWLENNSLKDLVKVSNEALKEKEPNYSNQNCSFFQSLIKLFDLARK</sequence>
<comment type="caution">
    <text evidence="1">The sequence shown here is derived from an EMBL/GenBank/DDBJ whole genome shotgun (WGS) entry which is preliminary data.</text>
</comment>
<name>A0AAE4FUF0_9CYAN</name>
<keyword evidence="2" id="KW-1185">Reference proteome</keyword>
<proteinExistence type="predicted"/>
<accession>A0AAE4FUF0</accession>
<organism evidence="1 2">
    <name type="scientific">Pseudocalidococcus azoricus BACA0444</name>
    <dbReference type="NCBI Taxonomy" id="2918990"/>
    <lineage>
        <taxon>Bacteria</taxon>
        <taxon>Bacillati</taxon>
        <taxon>Cyanobacteriota</taxon>
        <taxon>Cyanophyceae</taxon>
        <taxon>Acaryochloridales</taxon>
        <taxon>Thermosynechococcaceae</taxon>
        <taxon>Pseudocalidococcus</taxon>
        <taxon>Pseudocalidococcus azoricus</taxon>
    </lineage>
</organism>
<evidence type="ECO:0000313" key="1">
    <source>
        <dbReference type="EMBL" id="MDS3861757.1"/>
    </source>
</evidence>